<dbReference type="PANTHER" id="PTHR32309:SF13">
    <property type="entry name" value="FERRIC ENTEROBACTIN TRANSPORT PROTEIN FEPE"/>
    <property type="match status" value="1"/>
</dbReference>
<dbReference type="InterPro" id="IPR032807">
    <property type="entry name" value="GNVR"/>
</dbReference>
<evidence type="ECO:0000256" key="3">
    <source>
        <dbReference type="ARBA" id="ARBA00011903"/>
    </source>
</evidence>
<dbReference type="EC" id="2.7.10.2" evidence="3"/>
<dbReference type="eggNOG" id="COG0489">
    <property type="taxonomic scope" value="Bacteria"/>
</dbReference>
<dbReference type="NCBIfam" id="TIGR01007">
    <property type="entry name" value="eps_fam"/>
    <property type="match status" value="1"/>
</dbReference>
<proteinExistence type="inferred from homology"/>
<evidence type="ECO:0000256" key="7">
    <source>
        <dbReference type="ARBA" id="ARBA00022840"/>
    </source>
</evidence>
<keyword evidence="7" id="KW-0067">ATP-binding</keyword>
<comment type="catalytic activity">
    <reaction evidence="9">
        <text>L-tyrosyl-[protein] + ATP = O-phospho-L-tyrosyl-[protein] + ADP + H(+)</text>
        <dbReference type="Rhea" id="RHEA:10596"/>
        <dbReference type="Rhea" id="RHEA-COMP:10136"/>
        <dbReference type="Rhea" id="RHEA-COMP:20101"/>
        <dbReference type="ChEBI" id="CHEBI:15378"/>
        <dbReference type="ChEBI" id="CHEBI:30616"/>
        <dbReference type="ChEBI" id="CHEBI:46858"/>
        <dbReference type="ChEBI" id="CHEBI:61978"/>
        <dbReference type="ChEBI" id="CHEBI:456216"/>
        <dbReference type="EC" id="2.7.10.2"/>
    </reaction>
</comment>
<comment type="similarity">
    <text evidence="1">Belongs to the CpsD/CapB family.</text>
</comment>
<evidence type="ECO:0000259" key="12">
    <source>
        <dbReference type="Pfam" id="PF13807"/>
    </source>
</evidence>
<evidence type="ECO:0000256" key="6">
    <source>
        <dbReference type="ARBA" id="ARBA00022777"/>
    </source>
</evidence>
<dbReference type="Pfam" id="PF13807">
    <property type="entry name" value="GNVR"/>
    <property type="match status" value="1"/>
</dbReference>
<evidence type="ECO:0000259" key="11">
    <source>
        <dbReference type="Pfam" id="PF13614"/>
    </source>
</evidence>
<evidence type="ECO:0000256" key="8">
    <source>
        <dbReference type="ARBA" id="ARBA00023137"/>
    </source>
</evidence>
<organism evidence="13 14">
    <name type="scientific">Dysgonomonas gadei ATCC BAA-286</name>
    <dbReference type="NCBI Taxonomy" id="742766"/>
    <lineage>
        <taxon>Bacteria</taxon>
        <taxon>Pseudomonadati</taxon>
        <taxon>Bacteroidota</taxon>
        <taxon>Bacteroidia</taxon>
        <taxon>Bacteroidales</taxon>
        <taxon>Dysgonomonadaceae</taxon>
        <taxon>Dysgonomonas</taxon>
    </lineage>
</organism>
<comment type="similarity">
    <text evidence="2">Belongs to the etk/wzc family.</text>
</comment>
<evidence type="ECO:0000313" key="13">
    <source>
        <dbReference type="EMBL" id="EGJ99144.1"/>
    </source>
</evidence>
<keyword evidence="4" id="KW-0808">Transferase</keyword>
<name>F5IU11_9BACT</name>
<dbReference type="CDD" id="cd05387">
    <property type="entry name" value="BY-kinase"/>
    <property type="match status" value="1"/>
</dbReference>
<keyword evidence="14" id="KW-1185">Reference proteome</keyword>
<dbReference type="FunFam" id="3.40.50.300:FF:000527">
    <property type="entry name" value="Tyrosine-protein kinase etk"/>
    <property type="match status" value="1"/>
</dbReference>
<evidence type="ECO:0000256" key="5">
    <source>
        <dbReference type="ARBA" id="ARBA00022741"/>
    </source>
</evidence>
<dbReference type="GO" id="GO:0005886">
    <property type="term" value="C:plasma membrane"/>
    <property type="evidence" value="ECO:0007669"/>
    <property type="project" value="UniProtKB-ARBA"/>
</dbReference>
<feature type="domain" description="AAA" evidence="11">
    <location>
        <begin position="596"/>
        <end position="716"/>
    </location>
</feature>
<protein>
    <recommendedName>
        <fullName evidence="3">non-specific protein-tyrosine kinase</fullName>
        <ecNumber evidence="3">2.7.10.2</ecNumber>
    </recommendedName>
</protein>
<keyword evidence="6" id="KW-0418">Kinase</keyword>
<dbReference type="InterPro" id="IPR005702">
    <property type="entry name" value="Wzc-like_C"/>
</dbReference>
<dbReference type="GO" id="GO:0005524">
    <property type="term" value="F:ATP binding"/>
    <property type="evidence" value="ECO:0007669"/>
    <property type="project" value="UniProtKB-KW"/>
</dbReference>
<dbReference type="Gene3D" id="3.40.50.300">
    <property type="entry name" value="P-loop containing nucleotide triphosphate hydrolases"/>
    <property type="match status" value="1"/>
</dbReference>
<evidence type="ECO:0000256" key="4">
    <source>
        <dbReference type="ARBA" id="ARBA00022679"/>
    </source>
</evidence>
<evidence type="ECO:0000256" key="9">
    <source>
        <dbReference type="ARBA" id="ARBA00051245"/>
    </source>
</evidence>
<evidence type="ECO:0000256" key="10">
    <source>
        <dbReference type="SAM" id="Phobius"/>
    </source>
</evidence>
<evidence type="ECO:0000256" key="1">
    <source>
        <dbReference type="ARBA" id="ARBA00007316"/>
    </source>
</evidence>
<gene>
    <name evidence="13" type="ORF">HMPREF9455_00578</name>
</gene>
<dbReference type="InterPro" id="IPR025669">
    <property type="entry name" value="AAA_dom"/>
</dbReference>
<dbReference type="GO" id="GO:0042802">
    <property type="term" value="F:identical protein binding"/>
    <property type="evidence" value="ECO:0007669"/>
    <property type="project" value="UniProtKB-ARBA"/>
</dbReference>
<keyword evidence="10" id="KW-1133">Transmembrane helix</keyword>
<dbReference type="InterPro" id="IPR050445">
    <property type="entry name" value="Bact_polysacc_biosynth/exp"/>
</dbReference>
<dbReference type="OrthoDB" id="9794577at2"/>
<sequence length="790" mass="89133">MKKNTEEDFIRIQDLWKMSVEKWHWFVISLGICLISASLYIAITPPVYTRMAAVLIKDNSAKGGMLSDNINTFSDMGLFKSNTNINNEILTFKSPLLMREVVQRMKLDEDYSIKGFFRNRSLYKNSPVIVSTGPVNVNESFSFQIELLSQNKIRLSDLILNGEELDFTDKEINLSEPVNTPLGNITIHPTAFYSKGYYDQKILFTKFNLRGIVNNYTNALNVGLSNENATIINISLNDVSAQRAEDVLDTLITVYNKNWIQDRTQIAVNTSSFIEERLNVIEKELGGVEDSISRFKSQNLIPDIQAASNLYMVKSNENDTKIQALNTQYTIAKYILSHLKNPRTKDILLPANLGIEGANIEGQINEYNTLLLKRNTLQANSSDNNPLVLDMKQSLLFMREAIISSVDNLLVTLDTQIKHTQKSETKINERIASSPEQAKYLLSVERQQAVKEALYLFLLQKQEENQLSQAFAVYNTKIITPPSGNMSPATPRKTSILLVAVAIGFLLPIIIIIIMENMTITLRGRNDLSSLSLPFVGEIPQIMNGKKALLLKSKSTKDRDDIIVREGKKDYMNEAFRVIRTNLDFILSTNGEKHQKVIMFTSFNIGSGKTFTTINLAISMAIKGKKVVVIDLDMRKASLSSYIDSPSAGISNYLGKMIDNTDQIIRKGAIHPNLDIIPAGTIPPNPAELLLDDRLQELLDELREKYDYIFLDCPPVEIVTDASIVGKVTDITIFVVRAGLLDRRILPEIEEIYQKGQYNNMTVLLNGTQYMQGQYGYNRYGYTHADNYLA</sequence>
<keyword evidence="10" id="KW-0472">Membrane</keyword>
<feature type="domain" description="Tyrosine-protein kinase G-rich" evidence="12">
    <location>
        <begin position="439"/>
        <end position="514"/>
    </location>
</feature>
<dbReference type="RefSeq" id="WP_006798085.1">
    <property type="nucleotide sequence ID" value="NZ_GL891979.1"/>
</dbReference>
<keyword evidence="10" id="KW-0812">Transmembrane</keyword>
<keyword evidence="5" id="KW-0547">Nucleotide-binding</keyword>
<accession>F5IU11</accession>
<dbReference type="InterPro" id="IPR027417">
    <property type="entry name" value="P-loop_NTPase"/>
</dbReference>
<dbReference type="GO" id="GO:0004715">
    <property type="term" value="F:non-membrane spanning protein tyrosine kinase activity"/>
    <property type="evidence" value="ECO:0007669"/>
    <property type="project" value="UniProtKB-EC"/>
</dbReference>
<keyword evidence="8" id="KW-0829">Tyrosine-protein kinase</keyword>
<comment type="caution">
    <text evidence="13">The sequence shown here is derived from an EMBL/GenBank/DDBJ whole genome shotgun (WGS) entry which is preliminary data.</text>
</comment>
<dbReference type="eggNOG" id="COG3206">
    <property type="taxonomic scope" value="Bacteria"/>
</dbReference>
<dbReference type="EMBL" id="ADLV01000008">
    <property type="protein sequence ID" value="EGJ99144.1"/>
    <property type="molecule type" value="Genomic_DNA"/>
</dbReference>
<dbReference type="Pfam" id="PF13614">
    <property type="entry name" value="AAA_31"/>
    <property type="match status" value="1"/>
</dbReference>
<feature type="transmembrane region" description="Helical" evidence="10">
    <location>
        <begin position="496"/>
        <end position="515"/>
    </location>
</feature>
<reference evidence="13 14" key="1">
    <citation type="submission" date="2011-04" db="EMBL/GenBank/DDBJ databases">
        <title>The Genome Sequence of Dysgonomonas gadei ATCC BAA-286.</title>
        <authorList>
            <consortium name="The Broad Institute Genome Sequencing Platform"/>
            <person name="Earl A."/>
            <person name="Ward D."/>
            <person name="Feldgarden M."/>
            <person name="Gevers D."/>
            <person name="Pudlo N."/>
            <person name="Martens E."/>
            <person name="Allen-Vercoe E."/>
            <person name="Young S.K."/>
            <person name="Zeng Q."/>
            <person name="Gargeya S."/>
            <person name="Fitzgerald M."/>
            <person name="Haas B."/>
            <person name="Abouelleil A."/>
            <person name="Alvarado L."/>
            <person name="Arachchi H.M."/>
            <person name="Berlin A."/>
            <person name="Brown A."/>
            <person name="Chapman S.B."/>
            <person name="Chen Z."/>
            <person name="Dunbar C."/>
            <person name="Freedman E."/>
            <person name="Gearin G."/>
            <person name="Gellesch M."/>
            <person name="Goldberg J."/>
            <person name="Griggs A."/>
            <person name="Gujja S."/>
            <person name="Heiman D."/>
            <person name="Howarth C."/>
            <person name="Larson L."/>
            <person name="Lui A."/>
            <person name="MacDonald P.J.P."/>
            <person name="Mehta T."/>
            <person name="Montmayeur A."/>
            <person name="Murphy C."/>
            <person name="Neiman D."/>
            <person name="Pearson M."/>
            <person name="Priest M."/>
            <person name="Roberts A."/>
            <person name="Saif S."/>
            <person name="Shea T."/>
            <person name="Shenoy N."/>
            <person name="Sisk P."/>
            <person name="Stolte C."/>
            <person name="Sykes S."/>
            <person name="Yandava C."/>
            <person name="Wortman J."/>
            <person name="Nusbaum C."/>
            <person name="Birren B."/>
        </authorList>
    </citation>
    <scope>NUCLEOTIDE SEQUENCE [LARGE SCALE GENOMIC DNA]</scope>
    <source>
        <strain evidence="13 14">ATCC BAA-286</strain>
    </source>
</reference>
<evidence type="ECO:0000256" key="2">
    <source>
        <dbReference type="ARBA" id="ARBA00008883"/>
    </source>
</evidence>
<evidence type="ECO:0000313" key="14">
    <source>
        <dbReference type="Proteomes" id="UP000004913"/>
    </source>
</evidence>
<feature type="transmembrane region" description="Helical" evidence="10">
    <location>
        <begin position="23"/>
        <end position="43"/>
    </location>
</feature>
<dbReference type="HOGENOM" id="CLU_009912_6_0_10"/>
<dbReference type="AlphaFoldDB" id="F5IU11"/>
<dbReference type="Proteomes" id="UP000004913">
    <property type="component" value="Unassembled WGS sequence"/>
</dbReference>
<dbReference type="STRING" id="742766.HMPREF9455_00578"/>
<dbReference type="SUPFAM" id="SSF52540">
    <property type="entry name" value="P-loop containing nucleoside triphosphate hydrolases"/>
    <property type="match status" value="1"/>
</dbReference>
<dbReference type="PANTHER" id="PTHR32309">
    <property type="entry name" value="TYROSINE-PROTEIN KINASE"/>
    <property type="match status" value="1"/>
</dbReference>